<comment type="subcellular location">
    <subcellularLocation>
        <location evidence="1">Golgi apparatus membrane</location>
        <topology evidence="1">Peripheral membrane protein</topology>
        <orientation evidence="1">Cytoplasmic side</orientation>
    </subcellularLocation>
</comment>
<evidence type="ECO:0000313" key="5">
    <source>
        <dbReference type="EMBL" id="ADG86782.1"/>
    </source>
</evidence>
<dbReference type="Proteomes" id="UP000006640">
    <property type="component" value="Chromosome"/>
</dbReference>
<protein>
    <recommendedName>
        <fullName evidence="7">Golgi phosphoprotein 3</fullName>
    </recommendedName>
</protein>
<evidence type="ECO:0008006" key="7">
    <source>
        <dbReference type="Google" id="ProtNLM"/>
    </source>
</evidence>
<dbReference type="EMBL" id="CP001874">
    <property type="protein sequence ID" value="ADG86782.1"/>
    <property type="molecule type" value="Genomic_DNA"/>
</dbReference>
<evidence type="ECO:0000313" key="6">
    <source>
        <dbReference type="Proteomes" id="UP000006640"/>
    </source>
</evidence>
<reference evidence="5 6" key="1">
    <citation type="submission" date="2010-01" db="EMBL/GenBank/DDBJ databases">
        <title>The complete genome of Thermobispora bispora DSM 43833.</title>
        <authorList>
            <consortium name="US DOE Joint Genome Institute (JGI-PGF)"/>
            <person name="Lucas S."/>
            <person name="Copeland A."/>
            <person name="Lapidus A."/>
            <person name="Glavina del Rio T."/>
            <person name="Dalin E."/>
            <person name="Tice H."/>
            <person name="Bruce D."/>
            <person name="Goodwin L."/>
            <person name="Pitluck S."/>
            <person name="Kyrpides N."/>
            <person name="Mavromatis K."/>
            <person name="Ivanova N."/>
            <person name="Mikhailova N."/>
            <person name="Chertkov O."/>
            <person name="Brettin T."/>
            <person name="Detter J.C."/>
            <person name="Han C."/>
            <person name="Larimer F."/>
            <person name="Land M."/>
            <person name="Hauser L."/>
            <person name="Markowitz V."/>
            <person name="Cheng J.-F."/>
            <person name="Hugenholtz P."/>
            <person name="Woyke T."/>
            <person name="Wu D."/>
            <person name="Jando M."/>
            <person name="Schneider S."/>
            <person name="Klenk H.-P."/>
            <person name="Eisen J.A."/>
        </authorList>
    </citation>
    <scope>NUCLEOTIDE SEQUENCE [LARGE SCALE GENOMIC DNA]</scope>
    <source>
        <strain evidence="6">ATCC 19993 / DSM 43833 / CBS 139.67 / JCM 10125 / KCTC 9307 / NBRC 14880 / R51</strain>
    </source>
</reference>
<dbReference type="KEGG" id="tbi:Tbis_0045"/>
<sequence length="218" mass="23786">MTLTIAEELLLLGYHDETGRPQAGSVELDAAVAGALLAELAVAGRIDLRDDMVVVTDRSPVGDEELDAVLARVHGEPKPRKAQWWVERLRSGELRKRLLRRLAERGVLSEETTKLFGLIPLRRYPERDPSAEQEIRRRIENVLTGADPDPRTAVLISLLHAARLDRKAFPKTHRRRIKEIAEGEWAGAAVYRAIVAVQAAVTAAVAAAIAATSAAAGS</sequence>
<dbReference type="GO" id="GO:0012505">
    <property type="term" value="C:endomembrane system"/>
    <property type="evidence" value="ECO:0007669"/>
    <property type="project" value="UniProtKB-ARBA"/>
</dbReference>
<dbReference type="GO" id="GO:0005829">
    <property type="term" value="C:cytosol"/>
    <property type="evidence" value="ECO:0007669"/>
    <property type="project" value="TreeGrafter"/>
</dbReference>
<keyword evidence="3" id="KW-0446">Lipid-binding</keyword>
<evidence type="ECO:0000256" key="3">
    <source>
        <dbReference type="ARBA" id="ARBA00023121"/>
    </source>
</evidence>
<dbReference type="RefSeq" id="WP_013130315.1">
    <property type="nucleotide sequence ID" value="NC_014165.1"/>
</dbReference>
<dbReference type="GO" id="GO:0006890">
    <property type="term" value="P:retrograde vesicle-mediated transport, Golgi to endoplasmic reticulum"/>
    <property type="evidence" value="ECO:0007669"/>
    <property type="project" value="TreeGrafter"/>
</dbReference>
<evidence type="ECO:0000256" key="1">
    <source>
        <dbReference type="ARBA" id="ARBA00004255"/>
    </source>
</evidence>
<dbReference type="GO" id="GO:0007030">
    <property type="term" value="P:Golgi organization"/>
    <property type="evidence" value="ECO:0007669"/>
    <property type="project" value="TreeGrafter"/>
</dbReference>
<gene>
    <name evidence="5" type="ordered locus">Tbis_0045</name>
</gene>
<dbReference type="GO" id="GO:0048194">
    <property type="term" value="P:Golgi vesicle budding"/>
    <property type="evidence" value="ECO:0007669"/>
    <property type="project" value="TreeGrafter"/>
</dbReference>
<name>D6Y247_THEBD</name>
<dbReference type="Pfam" id="PF05719">
    <property type="entry name" value="GPP34"/>
    <property type="match status" value="1"/>
</dbReference>
<evidence type="ECO:0000256" key="4">
    <source>
        <dbReference type="ARBA" id="ARBA00023136"/>
    </source>
</evidence>
<dbReference type="OrthoDB" id="4962633at2"/>
<dbReference type="InterPro" id="IPR008628">
    <property type="entry name" value="GPP34-like"/>
</dbReference>
<dbReference type="GO" id="GO:0043001">
    <property type="term" value="P:Golgi to plasma membrane protein transport"/>
    <property type="evidence" value="ECO:0007669"/>
    <property type="project" value="TreeGrafter"/>
</dbReference>
<dbReference type="PANTHER" id="PTHR12704:SF2">
    <property type="entry name" value="GOLGI PHOSPHOPROTEIN 3 HOMOLOG SAURON"/>
    <property type="match status" value="1"/>
</dbReference>
<dbReference type="HOGENOM" id="CLU_080168_4_1_11"/>
<organism evidence="5 6">
    <name type="scientific">Thermobispora bispora (strain ATCC 19993 / DSM 43833 / CBS 139.67 / JCM 10125 / KCTC 9307 / NBRC 14880 / R51)</name>
    <dbReference type="NCBI Taxonomy" id="469371"/>
    <lineage>
        <taxon>Bacteria</taxon>
        <taxon>Bacillati</taxon>
        <taxon>Actinomycetota</taxon>
        <taxon>Actinomycetes</taxon>
        <taxon>Streptosporangiales</taxon>
        <taxon>Streptosporangiaceae</taxon>
        <taxon>Thermobispora</taxon>
    </lineage>
</organism>
<evidence type="ECO:0000256" key="2">
    <source>
        <dbReference type="ARBA" id="ARBA00023034"/>
    </source>
</evidence>
<accession>D6Y247</accession>
<dbReference type="AlphaFoldDB" id="D6Y247"/>
<dbReference type="Gene3D" id="1.10.3630.10">
    <property type="entry name" value="yeast vps74-n-term truncation variant domain like"/>
    <property type="match status" value="1"/>
</dbReference>
<dbReference type="STRING" id="469371.Tbis_0045"/>
<keyword evidence="4" id="KW-0472">Membrane</keyword>
<dbReference type="GO" id="GO:0070273">
    <property type="term" value="F:phosphatidylinositol-4-phosphate binding"/>
    <property type="evidence" value="ECO:0007669"/>
    <property type="project" value="InterPro"/>
</dbReference>
<dbReference type="InterPro" id="IPR038261">
    <property type="entry name" value="GPP34-like_sf"/>
</dbReference>
<keyword evidence="6" id="KW-1185">Reference proteome</keyword>
<dbReference type="PANTHER" id="PTHR12704">
    <property type="entry name" value="TRANS-GOLGI PROTEIN GMX33"/>
    <property type="match status" value="1"/>
</dbReference>
<proteinExistence type="predicted"/>
<dbReference type="eggNOG" id="ENOG50331SS">
    <property type="taxonomic scope" value="Bacteria"/>
</dbReference>
<keyword evidence="2" id="KW-0333">Golgi apparatus</keyword>